<dbReference type="Proteomes" id="UP001596456">
    <property type="component" value="Unassembled WGS sequence"/>
</dbReference>
<gene>
    <name evidence="9" type="ORF">ACFQPS_11000</name>
</gene>
<dbReference type="InterPro" id="IPR036890">
    <property type="entry name" value="HATPase_C_sf"/>
</dbReference>
<evidence type="ECO:0000313" key="9">
    <source>
        <dbReference type="EMBL" id="MFC7333692.1"/>
    </source>
</evidence>
<dbReference type="EMBL" id="JBHTCM010000010">
    <property type="protein sequence ID" value="MFC7333692.1"/>
    <property type="molecule type" value="Genomic_DNA"/>
</dbReference>
<dbReference type="InterPro" id="IPR005467">
    <property type="entry name" value="His_kinase_dom"/>
</dbReference>
<keyword evidence="7" id="KW-0067">ATP-binding</keyword>
<dbReference type="Pfam" id="PF07568">
    <property type="entry name" value="HisKA_2"/>
    <property type="match status" value="1"/>
</dbReference>
<sequence length="334" mass="36221">MGAAIIGSGTGVWEWRPGSDRLVWCGRCAELFGLRPVSLIAFDHAPLDRVAGCLPPRDMDRARGLVRSLERRRIDARRFCLDRPILDGEGKRRTIRLRGEVRTGSGGRPTVVSGTLHDVTRKATDLDRLRSATDELELLLREVNHRVKNSLQLVGNLLAMQALSCPDPGARTVLEDAYGRIVTVSGIHDRLHRMPPGGPVDVAEHLGALVADLRDSLLGPEHPVRLEFEGEGGFHLSAAGALPLALALNELVTNSLKHAFPLGGPGRVRIRLRRGIGAWELEVADNGKGLTAGADPVGRTGLGMRLVRSLAEQIGARLEYEGRNGLRVRLTVPA</sequence>
<dbReference type="InterPro" id="IPR035965">
    <property type="entry name" value="PAS-like_dom_sf"/>
</dbReference>
<dbReference type="InterPro" id="IPR003594">
    <property type="entry name" value="HATPase_dom"/>
</dbReference>
<evidence type="ECO:0000256" key="3">
    <source>
        <dbReference type="ARBA" id="ARBA00022553"/>
    </source>
</evidence>
<evidence type="ECO:0000256" key="4">
    <source>
        <dbReference type="ARBA" id="ARBA00022679"/>
    </source>
</evidence>
<dbReference type="PANTHER" id="PTHR41523">
    <property type="entry name" value="TWO-COMPONENT SYSTEM SENSOR PROTEIN"/>
    <property type="match status" value="1"/>
</dbReference>
<evidence type="ECO:0000256" key="1">
    <source>
        <dbReference type="ARBA" id="ARBA00000085"/>
    </source>
</evidence>
<reference evidence="10" key="1">
    <citation type="journal article" date="2019" name="Int. J. Syst. Evol. Microbiol.">
        <title>The Global Catalogue of Microorganisms (GCM) 10K type strain sequencing project: providing services to taxonomists for standard genome sequencing and annotation.</title>
        <authorList>
            <consortium name="The Broad Institute Genomics Platform"/>
            <consortium name="The Broad Institute Genome Sequencing Center for Infectious Disease"/>
            <person name="Wu L."/>
            <person name="Ma J."/>
        </authorList>
    </citation>
    <scope>NUCLEOTIDE SEQUENCE [LARGE SCALE GENOMIC DNA]</scope>
    <source>
        <strain evidence="10">CGMCC 1.16275</strain>
    </source>
</reference>
<dbReference type="PANTHER" id="PTHR41523:SF8">
    <property type="entry name" value="ETHYLENE RESPONSE SENSOR PROTEIN"/>
    <property type="match status" value="1"/>
</dbReference>
<evidence type="ECO:0000259" key="8">
    <source>
        <dbReference type="PROSITE" id="PS50109"/>
    </source>
</evidence>
<dbReference type="GO" id="GO:0004673">
    <property type="term" value="F:protein histidine kinase activity"/>
    <property type="evidence" value="ECO:0007669"/>
    <property type="project" value="UniProtKB-EC"/>
</dbReference>
<dbReference type="Pfam" id="PF02518">
    <property type="entry name" value="HATPase_c"/>
    <property type="match status" value="1"/>
</dbReference>
<dbReference type="PROSITE" id="PS50109">
    <property type="entry name" value="HIS_KIN"/>
    <property type="match status" value="1"/>
</dbReference>
<keyword evidence="5" id="KW-0547">Nucleotide-binding</keyword>
<feature type="domain" description="Histidine kinase" evidence="8">
    <location>
        <begin position="142"/>
        <end position="334"/>
    </location>
</feature>
<evidence type="ECO:0000256" key="2">
    <source>
        <dbReference type="ARBA" id="ARBA00012438"/>
    </source>
</evidence>
<dbReference type="EC" id="2.7.13.3" evidence="2"/>
<keyword evidence="10" id="KW-1185">Reference proteome</keyword>
<keyword evidence="3" id="KW-0597">Phosphoprotein</keyword>
<dbReference type="Gene3D" id="3.30.450.20">
    <property type="entry name" value="PAS domain"/>
    <property type="match status" value="2"/>
</dbReference>
<name>A0ABW2KWY5_9PROT</name>
<keyword evidence="4 9" id="KW-0808">Transferase</keyword>
<dbReference type="SMART" id="SM00387">
    <property type="entry name" value="HATPase_c"/>
    <property type="match status" value="1"/>
</dbReference>
<proteinExistence type="predicted"/>
<keyword evidence="6 9" id="KW-0418">Kinase</keyword>
<comment type="catalytic activity">
    <reaction evidence="1">
        <text>ATP + protein L-histidine = ADP + protein N-phospho-L-histidine.</text>
        <dbReference type="EC" id="2.7.13.3"/>
    </reaction>
</comment>
<dbReference type="RefSeq" id="WP_377358931.1">
    <property type="nucleotide sequence ID" value="NZ_JBHTCM010000010.1"/>
</dbReference>
<accession>A0ABW2KWY5</accession>
<dbReference type="InterPro" id="IPR011495">
    <property type="entry name" value="Sig_transdc_His_kin_sub2_dim/P"/>
</dbReference>
<evidence type="ECO:0000256" key="6">
    <source>
        <dbReference type="ARBA" id="ARBA00022777"/>
    </source>
</evidence>
<dbReference type="Gene3D" id="3.30.565.10">
    <property type="entry name" value="Histidine kinase-like ATPase, C-terminal domain"/>
    <property type="match status" value="1"/>
</dbReference>
<evidence type="ECO:0000256" key="7">
    <source>
        <dbReference type="ARBA" id="ARBA00022840"/>
    </source>
</evidence>
<protein>
    <recommendedName>
        <fullName evidence="2">histidine kinase</fullName>
        <ecNumber evidence="2">2.7.13.3</ecNumber>
    </recommendedName>
</protein>
<dbReference type="SUPFAM" id="SSF55874">
    <property type="entry name" value="ATPase domain of HSP90 chaperone/DNA topoisomerase II/histidine kinase"/>
    <property type="match status" value="1"/>
</dbReference>
<dbReference type="SUPFAM" id="SSF55785">
    <property type="entry name" value="PYP-like sensor domain (PAS domain)"/>
    <property type="match status" value="1"/>
</dbReference>
<evidence type="ECO:0000256" key="5">
    <source>
        <dbReference type="ARBA" id="ARBA00022741"/>
    </source>
</evidence>
<organism evidence="9 10">
    <name type="scientific">Rhodocista pekingensis</name>
    <dbReference type="NCBI Taxonomy" id="201185"/>
    <lineage>
        <taxon>Bacteria</taxon>
        <taxon>Pseudomonadati</taxon>
        <taxon>Pseudomonadota</taxon>
        <taxon>Alphaproteobacteria</taxon>
        <taxon>Rhodospirillales</taxon>
        <taxon>Azospirillaceae</taxon>
        <taxon>Rhodocista</taxon>
    </lineage>
</organism>
<evidence type="ECO:0000313" key="10">
    <source>
        <dbReference type="Proteomes" id="UP001596456"/>
    </source>
</evidence>
<comment type="caution">
    <text evidence="9">The sequence shown here is derived from an EMBL/GenBank/DDBJ whole genome shotgun (WGS) entry which is preliminary data.</text>
</comment>